<dbReference type="EMBL" id="CP136864">
    <property type="protein sequence ID" value="WOJ95043.1"/>
    <property type="molecule type" value="Genomic_DNA"/>
</dbReference>
<dbReference type="InterPro" id="IPR050194">
    <property type="entry name" value="Glycosyltransferase_grp1"/>
</dbReference>
<dbReference type="EC" id="2.4.-.-" evidence="3"/>
<sequence>MSKKTLVISEIFPPRHGGSGRWFYELYRRLPRDIYTIIAGSANRDKEFDDANINALRIQRLDLYSPSWGIRSITGLRFYWRTFRALSKIIREQRIEALHCGRCLPEGFIGWLLHLRHGIPYLCFVHGEDIQTAMESRELSFLIHRVFRSSAVLICNSENTASILTREWSVNRGQLRVLHPGMDGERFVPAPPDGDFQRSQGWQDRRVALTVGRLQKRKGHDMLIKALALLTPTHPDLLYAIIGDGDERRALEKLVQEYGLEEHVQFLGEVDDNQLVAYYQQCTLFALPNRADGNDIEGFGMVLAEAQACGRPVLAGDSGGTRETLLDGVTGVVCDCTAPEPLAAALQNLLGDPQCLLSMGQKARAHVLDKLDWQAHTLRASELFAEAGT</sequence>
<name>A0ABZ0I7K2_9GAMM</name>
<dbReference type="PANTHER" id="PTHR45947:SF3">
    <property type="entry name" value="SULFOQUINOVOSYL TRANSFERASE SQD2"/>
    <property type="match status" value="1"/>
</dbReference>
<feature type="domain" description="Glycosyl transferase family 1" evidence="1">
    <location>
        <begin position="199"/>
        <end position="365"/>
    </location>
</feature>
<dbReference type="RefSeq" id="WP_407349676.1">
    <property type="nucleotide sequence ID" value="NZ_CP136864.1"/>
</dbReference>
<dbReference type="InterPro" id="IPR028098">
    <property type="entry name" value="Glyco_trans_4-like_N"/>
</dbReference>
<proteinExistence type="predicted"/>
<feature type="domain" description="Glycosyltransferase subfamily 4-like N-terminal" evidence="2">
    <location>
        <begin position="17"/>
        <end position="185"/>
    </location>
</feature>
<evidence type="ECO:0000259" key="1">
    <source>
        <dbReference type="Pfam" id="PF00534"/>
    </source>
</evidence>
<dbReference type="InterPro" id="IPR001296">
    <property type="entry name" value="Glyco_trans_1"/>
</dbReference>
<evidence type="ECO:0000313" key="4">
    <source>
        <dbReference type="Proteomes" id="UP001626537"/>
    </source>
</evidence>
<keyword evidence="3" id="KW-0328">Glycosyltransferase</keyword>
<keyword evidence="3" id="KW-0808">Transferase</keyword>
<dbReference type="Gene3D" id="3.40.50.2000">
    <property type="entry name" value="Glycogen Phosphorylase B"/>
    <property type="match status" value="2"/>
</dbReference>
<dbReference type="Pfam" id="PF00534">
    <property type="entry name" value="Glycos_transf_1"/>
    <property type="match status" value="1"/>
</dbReference>
<evidence type="ECO:0000259" key="2">
    <source>
        <dbReference type="Pfam" id="PF13439"/>
    </source>
</evidence>
<accession>A0ABZ0I7K2</accession>
<dbReference type="CDD" id="cd03801">
    <property type="entry name" value="GT4_PimA-like"/>
    <property type="match status" value="1"/>
</dbReference>
<protein>
    <submittedName>
        <fullName evidence="3">Glycosyltransferase family 4 protein</fullName>
        <ecNumber evidence="3">2.4.-.-</ecNumber>
    </submittedName>
</protein>
<dbReference type="SUPFAM" id="SSF53756">
    <property type="entry name" value="UDP-Glycosyltransferase/glycogen phosphorylase"/>
    <property type="match status" value="1"/>
</dbReference>
<gene>
    <name evidence="3" type="ORF">R0135_07695</name>
</gene>
<dbReference type="GO" id="GO:0016757">
    <property type="term" value="F:glycosyltransferase activity"/>
    <property type="evidence" value="ECO:0007669"/>
    <property type="project" value="UniProtKB-KW"/>
</dbReference>
<organism evidence="3 4">
    <name type="scientific">Congregibacter variabilis</name>
    <dbReference type="NCBI Taxonomy" id="3081200"/>
    <lineage>
        <taxon>Bacteria</taxon>
        <taxon>Pseudomonadati</taxon>
        <taxon>Pseudomonadota</taxon>
        <taxon>Gammaproteobacteria</taxon>
        <taxon>Cellvibrionales</taxon>
        <taxon>Halieaceae</taxon>
        <taxon>Congregibacter</taxon>
    </lineage>
</organism>
<keyword evidence="4" id="KW-1185">Reference proteome</keyword>
<dbReference type="Pfam" id="PF13439">
    <property type="entry name" value="Glyco_transf_4"/>
    <property type="match status" value="1"/>
</dbReference>
<dbReference type="Proteomes" id="UP001626537">
    <property type="component" value="Chromosome"/>
</dbReference>
<dbReference type="PANTHER" id="PTHR45947">
    <property type="entry name" value="SULFOQUINOVOSYL TRANSFERASE SQD2"/>
    <property type="match status" value="1"/>
</dbReference>
<evidence type="ECO:0000313" key="3">
    <source>
        <dbReference type="EMBL" id="WOJ95043.1"/>
    </source>
</evidence>
<reference evidence="3 4" key="1">
    <citation type="submission" date="2023-10" db="EMBL/GenBank/DDBJ databases">
        <title>Two novel species belonging to the OM43/NOR5 clade.</title>
        <authorList>
            <person name="Park M."/>
        </authorList>
    </citation>
    <scope>NUCLEOTIDE SEQUENCE [LARGE SCALE GENOMIC DNA]</scope>
    <source>
        <strain evidence="3 4">IMCC43200</strain>
    </source>
</reference>